<protein>
    <recommendedName>
        <fullName evidence="5">Protein kinase domain-containing protein</fullName>
    </recommendedName>
</protein>
<keyword evidence="2 3" id="KW-0067">ATP-binding</keyword>
<reference evidence="6" key="1">
    <citation type="submission" date="2015-09" db="EMBL/GenBank/DDBJ databases">
        <title>Scylla olivacea transcriptome.</title>
        <authorList>
            <person name="Ikhwanuddin M."/>
        </authorList>
    </citation>
    <scope>NUCLEOTIDE SEQUENCE</scope>
</reference>
<feature type="binding site" evidence="3">
    <location>
        <position position="77"/>
    </location>
    <ligand>
        <name>ATP</name>
        <dbReference type="ChEBI" id="CHEBI:30616"/>
    </ligand>
</feature>
<keyword evidence="4" id="KW-0723">Serine/threonine-protein kinase</keyword>
<evidence type="ECO:0000259" key="5">
    <source>
        <dbReference type="PROSITE" id="PS50011"/>
    </source>
</evidence>
<dbReference type="PROSITE" id="PS00107">
    <property type="entry name" value="PROTEIN_KINASE_ATP"/>
    <property type="match status" value="1"/>
</dbReference>
<proteinExistence type="inferred from homology"/>
<dbReference type="AlphaFoldDB" id="A0A0P4WTE4"/>
<keyword evidence="4" id="KW-0808">Transferase</keyword>
<evidence type="ECO:0000313" key="6">
    <source>
        <dbReference type="EMBL" id="JAI67873.1"/>
    </source>
</evidence>
<dbReference type="InterPro" id="IPR008271">
    <property type="entry name" value="Ser/Thr_kinase_AS"/>
</dbReference>
<dbReference type="SMART" id="SM00220">
    <property type="entry name" value="S_TKc"/>
    <property type="match status" value="1"/>
</dbReference>
<comment type="similarity">
    <text evidence="4">Belongs to the protein kinase superfamily.</text>
</comment>
<organism evidence="6">
    <name type="scientific">Scylla olivacea</name>
    <name type="common">Orange mud crab</name>
    <name type="synonym">Cancer olivacea</name>
    <dbReference type="NCBI Taxonomy" id="85551"/>
    <lineage>
        <taxon>Eukaryota</taxon>
        <taxon>Metazoa</taxon>
        <taxon>Ecdysozoa</taxon>
        <taxon>Arthropoda</taxon>
        <taxon>Crustacea</taxon>
        <taxon>Multicrustacea</taxon>
        <taxon>Malacostraca</taxon>
        <taxon>Eumalacostraca</taxon>
        <taxon>Eucarida</taxon>
        <taxon>Decapoda</taxon>
        <taxon>Pleocyemata</taxon>
        <taxon>Brachyura</taxon>
        <taxon>Eubrachyura</taxon>
        <taxon>Portunoidea</taxon>
        <taxon>Portunidae</taxon>
        <taxon>Portuninae</taxon>
        <taxon>Scylla</taxon>
    </lineage>
</organism>
<feature type="domain" description="Protein kinase" evidence="5">
    <location>
        <begin position="49"/>
        <end position="345"/>
    </location>
</feature>
<dbReference type="InterPro" id="IPR011009">
    <property type="entry name" value="Kinase-like_dom_sf"/>
</dbReference>
<name>A0A0P4WTE4_SCYOL</name>
<dbReference type="Gene3D" id="1.10.510.10">
    <property type="entry name" value="Transferase(Phosphotransferase) domain 1"/>
    <property type="match status" value="1"/>
</dbReference>
<accession>A0A0P4WTE4</accession>
<dbReference type="GO" id="GO:0005524">
    <property type="term" value="F:ATP binding"/>
    <property type="evidence" value="ECO:0007669"/>
    <property type="project" value="UniProtKB-UniRule"/>
</dbReference>
<evidence type="ECO:0000256" key="1">
    <source>
        <dbReference type="ARBA" id="ARBA00022741"/>
    </source>
</evidence>
<sequence>MVTFLFKFMFYFKRGSKQADCEIMQLQRACRRLGLPQVSQEWLKQALVAGGGRLLGRGAYGEVRLAKDPEGRLMVVKTFYGSASELLAEADALWAARSVPGVQSLVGVSPESLQIVSLYAGRTTLCRALKEGSLKSKEILWILKQVFTSIEGLHKEGLCHNDIKSDNVCLARRDGSDLQATVIDLGLARRPGTVPYDFKLRRPDRLYWLSPELKKRGRCCSATDVYSLASLVLLASDSMDAPPKQLLWWAQRAQTLEPSVRPSLSEGIALLSSLINPSPQYTRRGGLQRGKAGTSIEDCLLRGLQQRSLDLESQSQATQQISSCLSALTHPSSLRARPRQLPHSF</sequence>
<dbReference type="EMBL" id="GDRN01012445">
    <property type="protein sequence ID" value="JAI67873.1"/>
    <property type="molecule type" value="Transcribed_RNA"/>
</dbReference>
<dbReference type="InterPro" id="IPR000719">
    <property type="entry name" value="Prot_kinase_dom"/>
</dbReference>
<dbReference type="PROSITE" id="PS50011">
    <property type="entry name" value="PROTEIN_KINASE_DOM"/>
    <property type="match status" value="1"/>
</dbReference>
<dbReference type="InterPro" id="IPR051681">
    <property type="entry name" value="Ser/Thr_Kinases-Pseudokinases"/>
</dbReference>
<dbReference type="Pfam" id="PF00069">
    <property type="entry name" value="Pkinase"/>
    <property type="match status" value="1"/>
</dbReference>
<dbReference type="GO" id="GO:0004674">
    <property type="term" value="F:protein serine/threonine kinase activity"/>
    <property type="evidence" value="ECO:0007669"/>
    <property type="project" value="UniProtKB-KW"/>
</dbReference>
<dbReference type="SUPFAM" id="SSF56112">
    <property type="entry name" value="Protein kinase-like (PK-like)"/>
    <property type="match status" value="1"/>
</dbReference>
<evidence type="ECO:0000256" key="2">
    <source>
        <dbReference type="ARBA" id="ARBA00022840"/>
    </source>
</evidence>
<dbReference type="PROSITE" id="PS00108">
    <property type="entry name" value="PROTEIN_KINASE_ST"/>
    <property type="match status" value="1"/>
</dbReference>
<evidence type="ECO:0000256" key="4">
    <source>
        <dbReference type="RuleBase" id="RU000304"/>
    </source>
</evidence>
<dbReference type="PANTHER" id="PTHR44329">
    <property type="entry name" value="SERINE/THREONINE-PROTEIN KINASE TNNI3K-RELATED"/>
    <property type="match status" value="1"/>
</dbReference>
<dbReference type="InterPro" id="IPR017441">
    <property type="entry name" value="Protein_kinase_ATP_BS"/>
</dbReference>
<evidence type="ECO:0000256" key="3">
    <source>
        <dbReference type="PROSITE-ProRule" id="PRU10141"/>
    </source>
</evidence>
<keyword evidence="4" id="KW-0418">Kinase</keyword>
<keyword evidence="1 3" id="KW-0547">Nucleotide-binding</keyword>